<accession>A0A6A0AD67</accession>
<gene>
    <name evidence="2" type="ORF">HaLaN_29406</name>
</gene>
<feature type="compositionally biased region" description="Basic and acidic residues" evidence="1">
    <location>
        <begin position="9"/>
        <end position="20"/>
    </location>
</feature>
<organism evidence="2 3">
    <name type="scientific">Haematococcus lacustris</name>
    <name type="common">Green alga</name>
    <name type="synonym">Haematococcus pluvialis</name>
    <dbReference type="NCBI Taxonomy" id="44745"/>
    <lineage>
        <taxon>Eukaryota</taxon>
        <taxon>Viridiplantae</taxon>
        <taxon>Chlorophyta</taxon>
        <taxon>core chlorophytes</taxon>
        <taxon>Chlorophyceae</taxon>
        <taxon>CS clade</taxon>
        <taxon>Chlamydomonadales</taxon>
        <taxon>Haematococcaceae</taxon>
        <taxon>Haematococcus</taxon>
    </lineage>
</organism>
<feature type="region of interest" description="Disordered" evidence="1">
    <location>
        <begin position="41"/>
        <end position="63"/>
    </location>
</feature>
<reference evidence="2 3" key="1">
    <citation type="submission" date="2020-02" db="EMBL/GenBank/DDBJ databases">
        <title>Draft genome sequence of Haematococcus lacustris strain NIES-144.</title>
        <authorList>
            <person name="Morimoto D."/>
            <person name="Nakagawa S."/>
            <person name="Yoshida T."/>
            <person name="Sawayama S."/>
        </authorList>
    </citation>
    <scope>NUCLEOTIDE SEQUENCE [LARGE SCALE GENOMIC DNA]</scope>
    <source>
        <strain evidence="2 3">NIES-144</strain>
    </source>
</reference>
<comment type="caution">
    <text evidence="2">The sequence shown here is derived from an EMBL/GenBank/DDBJ whole genome shotgun (WGS) entry which is preliminary data.</text>
</comment>
<sequence length="63" mass="6690">MHQQLNPDPKGERLVPPKASNDRIVEMAGPLVDVRCYQGPRGRSAARLQEDEAQAAGAPPAAG</sequence>
<dbReference type="EMBL" id="BLLF01004967">
    <property type="protein sequence ID" value="GFH30532.1"/>
    <property type="molecule type" value="Genomic_DNA"/>
</dbReference>
<evidence type="ECO:0000256" key="1">
    <source>
        <dbReference type="SAM" id="MobiDB-lite"/>
    </source>
</evidence>
<feature type="region of interest" description="Disordered" evidence="1">
    <location>
        <begin position="1"/>
        <end position="20"/>
    </location>
</feature>
<dbReference type="AlphaFoldDB" id="A0A6A0AD67"/>
<dbReference type="Proteomes" id="UP000485058">
    <property type="component" value="Unassembled WGS sequence"/>
</dbReference>
<proteinExistence type="predicted"/>
<name>A0A6A0AD67_HAELA</name>
<evidence type="ECO:0000313" key="3">
    <source>
        <dbReference type="Proteomes" id="UP000485058"/>
    </source>
</evidence>
<keyword evidence="3" id="KW-1185">Reference proteome</keyword>
<feature type="compositionally biased region" description="Low complexity" evidence="1">
    <location>
        <begin position="54"/>
        <end position="63"/>
    </location>
</feature>
<evidence type="ECO:0000313" key="2">
    <source>
        <dbReference type="EMBL" id="GFH30532.1"/>
    </source>
</evidence>
<protein>
    <submittedName>
        <fullName evidence="2">Uncharacterized protein</fullName>
    </submittedName>
</protein>